<reference evidence="1" key="1">
    <citation type="submission" date="2014-09" db="EMBL/GenBank/DDBJ databases">
        <title>Genome sequence of the luminous mushroom Mycena chlorophos for searching fungal bioluminescence genes.</title>
        <authorList>
            <person name="Tanaka Y."/>
            <person name="Kasuga D."/>
            <person name="Oba Y."/>
            <person name="Hase S."/>
            <person name="Sato K."/>
            <person name="Oba Y."/>
            <person name="Sakakibara Y."/>
        </authorList>
    </citation>
    <scope>NUCLEOTIDE SEQUENCE</scope>
</reference>
<sequence>MQRSPRSKGRCCSHKSAITGVIDPAALVLDPSRRPPFDDAGFAPCLFYPIHSWYMNLTGVRETATTSHTVSSLCETIRFGEDRFHCQEIPAKGVDGRAFAHFRA</sequence>
<keyword evidence="2" id="KW-1185">Reference proteome</keyword>
<proteinExistence type="predicted"/>
<evidence type="ECO:0000313" key="2">
    <source>
        <dbReference type="Proteomes" id="UP000815677"/>
    </source>
</evidence>
<name>A0ABQ0KUN6_MYCCL</name>
<organism evidence="1 2">
    <name type="scientific">Mycena chlorophos</name>
    <name type="common">Agaric fungus</name>
    <name type="synonym">Agaricus chlorophos</name>
    <dbReference type="NCBI Taxonomy" id="658473"/>
    <lineage>
        <taxon>Eukaryota</taxon>
        <taxon>Fungi</taxon>
        <taxon>Dikarya</taxon>
        <taxon>Basidiomycota</taxon>
        <taxon>Agaricomycotina</taxon>
        <taxon>Agaricomycetes</taxon>
        <taxon>Agaricomycetidae</taxon>
        <taxon>Agaricales</taxon>
        <taxon>Marasmiineae</taxon>
        <taxon>Mycenaceae</taxon>
        <taxon>Mycena</taxon>
    </lineage>
</organism>
<gene>
    <name evidence="1" type="ORF">MCHLO_00305</name>
</gene>
<evidence type="ECO:0000313" key="1">
    <source>
        <dbReference type="EMBL" id="GAT42593.1"/>
    </source>
</evidence>
<protein>
    <submittedName>
        <fullName evidence="1">Uncharacterized protein</fullName>
    </submittedName>
</protein>
<dbReference type="EMBL" id="DF838105">
    <property type="protein sequence ID" value="GAT42593.1"/>
    <property type="molecule type" value="Genomic_DNA"/>
</dbReference>
<dbReference type="Proteomes" id="UP000815677">
    <property type="component" value="Unassembled WGS sequence"/>
</dbReference>
<accession>A0ABQ0KUN6</accession>